<dbReference type="AlphaFoldDB" id="A0A7X0P9J1"/>
<dbReference type="InterPro" id="IPR014710">
    <property type="entry name" value="RmlC-like_jellyroll"/>
</dbReference>
<reference evidence="2 3" key="1">
    <citation type="submission" date="2020-08" db="EMBL/GenBank/DDBJ databases">
        <title>Functional genomics of gut bacteria from endangered species of beetles.</title>
        <authorList>
            <person name="Carlos-Shanley C."/>
        </authorList>
    </citation>
    <scope>NUCLEOTIDE SEQUENCE [LARGE SCALE GENOMIC DNA]</scope>
    <source>
        <strain evidence="2 3">S00198</strain>
    </source>
</reference>
<sequence>MSKTNLLETARTFPKAWSSRVVGRAANANVKVLRMDDGAYPDESHDFDEALIVVEGCMRLDLQGTVTEVQAGEVFIVPAGVPHAVAPGSHGTLVIIDQ</sequence>
<organism evidence="2 3">
    <name type="scientific">Acidovorax soli</name>
    <dbReference type="NCBI Taxonomy" id="592050"/>
    <lineage>
        <taxon>Bacteria</taxon>
        <taxon>Pseudomonadati</taxon>
        <taxon>Pseudomonadota</taxon>
        <taxon>Betaproteobacteria</taxon>
        <taxon>Burkholderiales</taxon>
        <taxon>Comamonadaceae</taxon>
        <taxon>Acidovorax</taxon>
    </lineage>
</organism>
<feature type="domain" description="Cupin type-2" evidence="1">
    <location>
        <begin position="40"/>
        <end position="94"/>
    </location>
</feature>
<dbReference type="Gene3D" id="2.60.120.10">
    <property type="entry name" value="Jelly Rolls"/>
    <property type="match status" value="1"/>
</dbReference>
<name>A0A7X0P9J1_9BURK</name>
<dbReference type="Proteomes" id="UP000575083">
    <property type="component" value="Unassembled WGS sequence"/>
</dbReference>
<keyword evidence="3" id="KW-1185">Reference proteome</keyword>
<dbReference type="Pfam" id="PF07883">
    <property type="entry name" value="Cupin_2"/>
    <property type="match status" value="1"/>
</dbReference>
<dbReference type="SUPFAM" id="SSF51182">
    <property type="entry name" value="RmlC-like cupins"/>
    <property type="match status" value="1"/>
</dbReference>
<protein>
    <submittedName>
        <fullName evidence="2">Quercetin dioxygenase-like cupin family protein</fullName>
    </submittedName>
</protein>
<keyword evidence="2" id="KW-0223">Dioxygenase</keyword>
<dbReference type="EMBL" id="JACHLK010000001">
    <property type="protein sequence ID" value="MBB6557741.1"/>
    <property type="molecule type" value="Genomic_DNA"/>
</dbReference>
<evidence type="ECO:0000313" key="3">
    <source>
        <dbReference type="Proteomes" id="UP000575083"/>
    </source>
</evidence>
<dbReference type="RefSeq" id="WP_184855174.1">
    <property type="nucleotide sequence ID" value="NZ_JACHLK010000001.1"/>
</dbReference>
<evidence type="ECO:0000259" key="1">
    <source>
        <dbReference type="Pfam" id="PF07883"/>
    </source>
</evidence>
<evidence type="ECO:0000313" key="2">
    <source>
        <dbReference type="EMBL" id="MBB6557741.1"/>
    </source>
</evidence>
<dbReference type="InterPro" id="IPR013096">
    <property type="entry name" value="Cupin_2"/>
</dbReference>
<dbReference type="GO" id="GO:0051213">
    <property type="term" value="F:dioxygenase activity"/>
    <property type="evidence" value="ECO:0007669"/>
    <property type="project" value="UniProtKB-KW"/>
</dbReference>
<comment type="caution">
    <text evidence="2">The sequence shown here is derived from an EMBL/GenBank/DDBJ whole genome shotgun (WGS) entry which is preliminary data.</text>
</comment>
<accession>A0A7X0P9J1</accession>
<gene>
    <name evidence="2" type="ORF">HNP48_000405</name>
</gene>
<dbReference type="InterPro" id="IPR011051">
    <property type="entry name" value="RmlC_Cupin_sf"/>
</dbReference>
<keyword evidence="2" id="KW-0560">Oxidoreductase</keyword>
<proteinExistence type="predicted"/>